<evidence type="ECO:0000256" key="2">
    <source>
        <dbReference type="ARBA" id="ARBA00008440"/>
    </source>
</evidence>
<dbReference type="Proteomes" id="UP000325577">
    <property type="component" value="Linkage Group LG16"/>
</dbReference>
<dbReference type="EMBL" id="CM018039">
    <property type="protein sequence ID" value="KAA8536464.1"/>
    <property type="molecule type" value="Genomic_DNA"/>
</dbReference>
<feature type="transmembrane region" description="Helical" evidence="10">
    <location>
        <begin position="169"/>
        <end position="193"/>
    </location>
</feature>
<evidence type="ECO:0000256" key="6">
    <source>
        <dbReference type="ARBA" id="ARBA00022958"/>
    </source>
</evidence>
<organism evidence="14 15">
    <name type="scientific">Nyssa sinensis</name>
    <dbReference type="NCBI Taxonomy" id="561372"/>
    <lineage>
        <taxon>Eukaryota</taxon>
        <taxon>Viridiplantae</taxon>
        <taxon>Streptophyta</taxon>
        <taxon>Embryophyta</taxon>
        <taxon>Tracheophyta</taxon>
        <taxon>Spermatophyta</taxon>
        <taxon>Magnoliopsida</taxon>
        <taxon>eudicotyledons</taxon>
        <taxon>Gunneridae</taxon>
        <taxon>Pentapetalae</taxon>
        <taxon>asterids</taxon>
        <taxon>Cornales</taxon>
        <taxon>Nyssaceae</taxon>
        <taxon>Nyssa</taxon>
    </lineage>
</organism>
<feature type="transmembrane region" description="Helical" evidence="10">
    <location>
        <begin position="401"/>
        <end position="422"/>
    </location>
</feature>
<keyword evidence="5 10" id="KW-0812">Transmembrane</keyword>
<keyword evidence="15" id="KW-1185">Reference proteome</keyword>
<dbReference type="AlphaFoldDB" id="A0A5J5B1F3"/>
<keyword evidence="9 10" id="KW-0472">Membrane</keyword>
<feature type="transmembrane region" description="Helical" evidence="10">
    <location>
        <begin position="342"/>
        <end position="365"/>
    </location>
</feature>
<dbReference type="Pfam" id="PF22776">
    <property type="entry name" value="K_trans_C"/>
    <property type="match status" value="1"/>
</dbReference>
<dbReference type="PANTHER" id="PTHR30540">
    <property type="entry name" value="OSMOTIC STRESS POTASSIUM TRANSPORTER"/>
    <property type="match status" value="1"/>
</dbReference>
<evidence type="ECO:0000256" key="5">
    <source>
        <dbReference type="ARBA" id="ARBA00022692"/>
    </source>
</evidence>
<protein>
    <recommendedName>
        <fullName evidence="10">Potassium transporter</fullName>
    </recommendedName>
</protein>
<feature type="transmembrane region" description="Helical" evidence="10">
    <location>
        <begin position="20"/>
        <end position="39"/>
    </location>
</feature>
<feature type="transmembrane region" description="Helical" evidence="10">
    <location>
        <begin position="219"/>
        <end position="238"/>
    </location>
</feature>
<proteinExistence type="inferred from homology"/>
<dbReference type="Pfam" id="PF02705">
    <property type="entry name" value="K_trans"/>
    <property type="match status" value="1"/>
</dbReference>
<evidence type="ECO:0000256" key="8">
    <source>
        <dbReference type="ARBA" id="ARBA00023065"/>
    </source>
</evidence>
<evidence type="ECO:0000256" key="10">
    <source>
        <dbReference type="RuleBase" id="RU321113"/>
    </source>
</evidence>
<evidence type="ECO:0000259" key="13">
    <source>
        <dbReference type="Pfam" id="PF22776"/>
    </source>
</evidence>
<evidence type="ECO:0000256" key="4">
    <source>
        <dbReference type="ARBA" id="ARBA00022538"/>
    </source>
</evidence>
<keyword evidence="3" id="KW-0813">Transport</keyword>
<feature type="domain" description="K+ potassium transporter integral membrane" evidence="12">
    <location>
        <begin position="9"/>
        <end position="464"/>
    </location>
</feature>
<feature type="transmembrane region" description="Helical" evidence="10">
    <location>
        <begin position="250"/>
        <end position="270"/>
    </location>
</feature>
<gene>
    <name evidence="14" type="ORF">F0562_028942</name>
</gene>
<evidence type="ECO:0000256" key="7">
    <source>
        <dbReference type="ARBA" id="ARBA00022989"/>
    </source>
</evidence>
<feature type="compositionally biased region" description="Polar residues" evidence="11">
    <location>
        <begin position="625"/>
        <end position="634"/>
    </location>
</feature>
<feature type="transmembrane region" description="Helical" evidence="10">
    <location>
        <begin position="104"/>
        <end position="126"/>
    </location>
</feature>
<keyword evidence="8 10" id="KW-0406">Ion transport</keyword>
<accession>A0A5J5B1F3</accession>
<feature type="transmembrane region" description="Helical" evidence="10">
    <location>
        <begin position="371"/>
        <end position="394"/>
    </location>
</feature>
<comment type="caution">
    <text evidence="10">Lacks conserved residue(s) required for the propagation of feature annotation.</text>
</comment>
<dbReference type="PANTHER" id="PTHR30540:SF8">
    <property type="entry name" value="POTASSIUM TRANSPORTER 7"/>
    <property type="match status" value="1"/>
</dbReference>
<keyword evidence="7 10" id="KW-1133">Transmembrane helix</keyword>
<feature type="region of interest" description="Disordered" evidence="11">
    <location>
        <begin position="577"/>
        <end position="599"/>
    </location>
</feature>
<keyword evidence="4 10" id="KW-0633">Potassium transport</keyword>
<dbReference type="GO" id="GO:0015079">
    <property type="term" value="F:potassium ion transmembrane transporter activity"/>
    <property type="evidence" value="ECO:0007669"/>
    <property type="project" value="UniProtKB-UniRule"/>
</dbReference>
<dbReference type="GO" id="GO:0000325">
    <property type="term" value="C:plant-type vacuole"/>
    <property type="evidence" value="ECO:0007669"/>
    <property type="project" value="TreeGrafter"/>
</dbReference>
<dbReference type="InterPro" id="IPR053952">
    <property type="entry name" value="K_trans_C"/>
</dbReference>
<dbReference type="OrthoDB" id="504708at2759"/>
<comment type="similarity">
    <text evidence="2 10">Belongs to the HAK/KUP transporter (TC 2.A.72.3) family.</text>
</comment>
<dbReference type="InterPro" id="IPR053951">
    <property type="entry name" value="K_trans_N"/>
</dbReference>
<sequence length="725" mass="80805">MFSKAPLNENEDVLGALSLVLYTLILIPLIKYVFIVLWANDDGEGGTFALYSLICRHAKVSLLPNQLPSDARISSFRLKVPSPELERSLKIKERLETSLTMKKMILILVLAGTSMVIADGVVTPAMSVISAVGGVKVRVAGIKQDQVVMISIAFLVILFSVQKYGTSKVGLAVGPALFIWFCSLGGIGIYNLIKYDSSVLRAFNPVHIYYFFKRNSTKAWYSLGGCVLCATGSEAMFADLCYFSVRSVQLTFVFLVLPCLLLGYLGQAAYLMDNHADTTQAFFSSIPSGAFWPVLIIANIAALIASRAMTTATFSCIKQSTALGCFPRLKIIHTSRKFMGQIYIPVINWFLLVVTLVLVCTISSINEIGNAYGIAELGVMMMTTILVTIVMLLIWQINIIIVLSFVVIFLGMELAFFSSVLWSVGDGSWIILVFAIVMFLIMYIWNYGSKLKYETEVRKKLSMDLMREVGCNLGTIRAPGIGLLYNELVKGVPAILGHFLTTLPAVHSMIIFVCIKYVPVPIVPQSERFLFRRVCPKSYHIFRCIARYGYKDARKENHQTFEQLLIESLEKFIRREAQERSLESDEDDDSDSEDESSSSRVLIAPNGSVYSLGIPLLAEYKDTSNPISEASTSGEVKLEPPTDPNMSDAEQSLEKELSFIRKAKESGVVYLLGHGDIRARKDSWFIKKLVINYFYAFLRKNCRRGIANLSVPHSHLIQVGMTYMV</sequence>
<evidence type="ECO:0000256" key="3">
    <source>
        <dbReference type="ARBA" id="ARBA00022448"/>
    </source>
</evidence>
<feature type="transmembrane region" description="Helical" evidence="10">
    <location>
        <begin position="428"/>
        <end position="448"/>
    </location>
</feature>
<evidence type="ECO:0000313" key="14">
    <source>
        <dbReference type="EMBL" id="KAA8536464.1"/>
    </source>
</evidence>
<evidence type="ECO:0000313" key="15">
    <source>
        <dbReference type="Proteomes" id="UP000325577"/>
    </source>
</evidence>
<feature type="transmembrane region" description="Helical" evidence="10">
    <location>
        <begin position="290"/>
        <end position="309"/>
    </location>
</feature>
<evidence type="ECO:0000256" key="9">
    <source>
        <dbReference type="ARBA" id="ARBA00023136"/>
    </source>
</evidence>
<comment type="subcellular location">
    <subcellularLocation>
        <location evidence="1">Cell membrane</location>
        <topology evidence="1">Multi-pass membrane protein</topology>
    </subcellularLocation>
    <subcellularLocation>
        <location evidence="10">Membrane</location>
        <topology evidence="10">Multi-pass membrane protein</topology>
    </subcellularLocation>
</comment>
<feature type="region of interest" description="Disordered" evidence="11">
    <location>
        <begin position="625"/>
        <end position="648"/>
    </location>
</feature>
<evidence type="ECO:0000256" key="1">
    <source>
        <dbReference type="ARBA" id="ARBA00004651"/>
    </source>
</evidence>
<reference evidence="14 15" key="1">
    <citation type="submission" date="2019-09" db="EMBL/GenBank/DDBJ databases">
        <title>A chromosome-level genome assembly of the Chinese tupelo Nyssa sinensis.</title>
        <authorList>
            <person name="Yang X."/>
            <person name="Kang M."/>
            <person name="Yang Y."/>
            <person name="Xiong H."/>
            <person name="Wang M."/>
            <person name="Zhang Z."/>
            <person name="Wang Z."/>
            <person name="Wu H."/>
            <person name="Ma T."/>
            <person name="Liu J."/>
            <person name="Xi Z."/>
        </authorList>
    </citation>
    <scope>NUCLEOTIDE SEQUENCE [LARGE SCALE GENOMIC DNA]</scope>
    <source>
        <strain evidence="14">J267</strain>
        <tissue evidence="14">Leaf</tissue>
    </source>
</reference>
<feature type="transmembrane region" description="Helical" evidence="10">
    <location>
        <begin position="146"/>
        <end position="162"/>
    </location>
</feature>
<feature type="compositionally biased region" description="Acidic residues" evidence="11">
    <location>
        <begin position="584"/>
        <end position="596"/>
    </location>
</feature>
<dbReference type="NCBIfam" id="TIGR00794">
    <property type="entry name" value="kup"/>
    <property type="match status" value="1"/>
</dbReference>
<keyword evidence="6 10" id="KW-0630">Potassium</keyword>
<dbReference type="InterPro" id="IPR003855">
    <property type="entry name" value="K+_transporter"/>
</dbReference>
<dbReference type="GO" id="GO:0005886">
    <property type="term" value="C:plasma membrane"/>
    <property type="evidence" value="ECO:0007669"/>
    <property type="project" value="UniProtKB-SubCell"/>
</dbReference>
<feature type="domain" description="K+ potassium transporter C-terminal" evidence="13">
    <location>
        <begin position="479"/>
        <end position="723"/>
    </location>
</feature>
<name>A0A5J5B1F3_9ASTE</name>
<dbReference type="GO" id="GO:0005774">
    <property type="term" value="C:vacuolar membrane"/>
    <property type="evidence" value="ECO:0007669"/>
    <property type="project" value="TreeGrafter"/>
</dbReference>
<evidence type="ECO:0000259" key="12">
    <source>
        <dbReference type="Pfam" id="PF02705"/>
    </source>
</evidence>
<evidence type="ECO:0000256" key="11">
    <source>
        <dbReference type="SAM" id="MobiDB-lite"/>
    </source>
</evidence>
<comment type="function">
    <text evidence="10">Potassium transporter.</text>
</comment>